<dbReference type="InterPro" id="IPR017441">
    <property type="entry name" value="Protein_kinase_ATP_BS"/>
</dbReference>
<dbReference type="InterPro" id="IPR011009">
    <property type="entry name" value="Kinase-like_dom_sf"/>
</dbReference>
<dbReference type="InterPro" id="IPR042095">
    <property type="entry name" value="SUMF_sf"/>
</dbReference>
<dbReference type="PANTHER" id="PTHR23150">
    <property type="entry name" value="SULFATASE MODIFYING FACTOR 1, 2"/>
    <property type="match status" value="1"/>
</dbReference>
<dbReference type="Pfam" id="PF00069">
    <property type="entry name" value="Pkinase"/>
    <property type="match status" value="1"/>
</dbReference>
<dbReference type="Gene3D" id="3.90.1580.10">
    <property type="entry name" value="paralog of FGE (formylglycine-generating enzyme)"/>
    <property type="match status" value="1"/>
</dbReference>
<dbReference type="PANTHER" id="PTHR23150:SF19">
    <property type="entry name" value="FORMYLGLYCINE-GENERATING ENZYME"/>
    <property type="match status" value="1"/>
</dbReference>
<dbReference type="InterPro" id="IPR005532">
    <property type="entry name" value="SUMF_dom"/>
</dbReference>
<evidence type="ECO:0000313" key="4">
    <source>
        <dbReference type="EMBL" id="VTR99138.1"/>
    </source>
</evidence>
<protein>
    <recommendedName>
        <fullName evidence="3">Protein kinase domain-containing protein</fullName>
    </recommendedName>
</protein>
<dbReference type="InterPro" id="IPR051043">
    <property type="entry name" value="Sulfatase_Mod_Factor_Kinase"/>
</dbReference>
<dbReference type="InterPro" id="IPR000719">
    <property type="entry name" value="Prot_kinase_dom"/>
</dbReference>
<dbReference type="Pfam" id="PF03781">
    <property type="entry name" value="FGE-sulfatase"/>
    <property type="match status" value="1"/>
</dbReference>
<dbReference type="Gene3D" id="3.30.200.20">
    <property type="entry name" value="Phosphorylase Kinase, domain 1"/>
    <property type="match status" value="1"/>
</dbReference>
<dbReference type="InterPro" id="IPR016187">
    <property type="entry name" value="CTDL_fold"/>
</dbReference>
<dbReference type="GO" id="GO:0120147">
    <property type="term" value="F:formylglycine-generating oxidase activity"/>
    <property type="evidence" value="ECO:0007669"/>
    <property type="project" value="TreeGrafter"/>
</dbReference>
<keyword evidence="4" id="KW-0418">Kinase</keyword>
<keyword evidence="1" id="KW-0067">ATP-binding</keyword>
<feature type="domain" description="Protein kinase" evidence="3">
    <location>
        <begin position="60"/>
        <end position="318"/>
    </location>
</feature>
<feature type="binding site" evidence="1">
    <location>
        <position position="89"/>
    </location>
    <ligand>
        <name>ATP</name>
        <dbReference type="ChEBI" id="CHEBI:30616"/>
    </ligand>
</feature>
<dbReference type="Proteomes" id="UP000464178">
    <property type="component" value="Chromosome"/>
</dbReference>
<gene>
    <name evidence="4" type="ORF">SOIL9_00410</name>
</gene>
<name>A0A6P2DBN4_9BACT</name>
<dbReference type="KEGG" id="gms:SOIL9_00410"/>
<dbReference type="AlphaFoldDB" id="A0A6P2DBN4"/>
<feature type="compositionally biased region" description="Basic and acidic residues" evidence="2">
    <location>
        <begin position="11"/>
        <end position="26"/>
    </location>
</feature>
<keyword evidence="4" id="KW-0808">Transferase</keyword>
<organism evidence="4 5">
    <name type="scientific">Gemmata massiliana</name>
    <dbReference type="NCBI Taxonomy" id="1210884"/>
    <lineage>
        <taxon>Bacteria</taxon>
        <taxon>Pseudomonadati</taxon>
        <taxon>Planctomycetota</taxon>
        <taxon>Planctomycetia</taxon>
        <taxon>Gemmatales</taxon>
        <taxon>Gemmataceae</taxon>
        <taxon>Gemmata</taxon>
    </lineage>
</organism>
<evidence type="ECO:0000313" key="5">
    <source>
        <dbReference type="Proteomes" id="UP000464178"/>
    </source>
</evidence>
<keyword evidence="5" id="KW-1185">Reference proteome</keyword>
<proteinExistence type="predicted"/>
<dbReference type="GO" id="GO:0004674">
    <property type="term" value="F:protein serine/threonine kinase activity"/>
    <property type="evidence" value="ECO:0007669"/>
    <property type="project" value="UniProtKB-KW"/>
</dbReference>
<evidence type="ECO:0000259" key="3">
    <source>
        <dbReference type="PROSITE" id="PS50011"/>
    </source>
</evidence>
<reference evidence="4 5" key="1">
    <citation type="submission" date="2019-05" db="EMBL/GenBank/DDBJ databases">
        <authorList>
            <consortium name="Science for Life Laboratories"/>
        </authorList>
    </citation>
    <scope>NUCLEOTIDE SEQUENCE [LARGE SCALE GENOMIC DNA]</scope>
    <source>
        <strain evidence="4">Soil9</strain>
    </source>
</reference>
<sequence>MEPQSLTPDPEVTKHRAADESADASRSHLLARLPPKELAQRYPFLSPPDRPGELGRLGPYRVMRLLGQGGMGIVFLAEEDELFRSVALKVMLPEMSSQHTARDRFKREGRAAAAIKSDHVVTIHQVGDANGVPYIAMEYLEGENLGDWLKTPGHRVTTEVVVRVAKGVLKGLAAAHRKKLIHRDIKPANLWLEAPSGRVKILDFGLTRGGDLDRNLTGENVILGTPAYMAPEQARGEGCDHRADLFSLGVVLYRMIAGQNPFQRGTTYETLIALHDHHPRPAASYGVVPAELAEMIDRLLSKSAAGRPRTARVALATVRAVERASRGEPGPARPVAGASVSLSAPEKSPVPLVTASTEEFDYVIEGKRETGARQVLELDLGSGQNMAFVRVMKGRFLMGAPDEEECSNINERPQHWVEIEHDFLLGIHAVTQAQYRAVTGESPSHFSGDRLPVENVSWEDAMAFCARLSDRTKWQVELPTEAEWEYACRAGTGTPFHFGSALNGEFANCDGTIPYGRTVNGVFKSMTAEVGSYPANAWGVHEMHGNVWEWCRDNYGPYPHGRGRGPMDPAFSSNPSEDLRVMRGGSWAGDAWICRAAARIRNPPRSRGYSSGFRVCIRPNA</sequence>
<dbReference type="RefSeq" id="WP_162671798.1">
    <property type="nucleotide sequence ID" value="NZ_LR593886.1"/>
</dbReference>
<accession>A0A6P2DBN4</accession>
<keyword evidence="1" id="KW-0547">Nucleotide-binding</keyword>
<keyword evidence="4" id="KW-0723">Serine/threonine-protein kinase</keyword>
<dbReference type="SUPFAM" id="SSF56436">
    <property type="entry name" value="C-type lectin-like"/>
    <property type="match status" value="1"/>
</dbReference>
<dbReference type="PROSITE" id="PS00107">
    <property type="entry name" value="PROTEIN_KINASE_ATP"/>
    <property type="match status" value="1"/>
</dbReference>
<dbReference type="EMBL" id="LR593886">
    <property type="protein sequence ID" value="VTR99138.1"/>
    <property type="molecule type" value="Genomic_DNA"/>
</dbReference>
<dbReference type="PROSITE" id="PS50011">
    <property type="entry name" value="PROTEIN_KINASE_DOM"/>
    <property type="match status" value="1"/>
</dbReference>
<dbReference type="GO" id="GO:0005524">
    <property type="term" value="F:ATP binding"/>
    <property type="evidence" value="ECO:0007669"/>
    <property type="project" value="UniProtKB-UniRule"/>
</dbReference>
<dbReference type="SMART" id="SM00220">
    <property type="entry name" value="S_TKc"/>
    <property type="match status" value="1"/>
</dbReference>
<feature type="region of interest" description="Disordered" evidence="2">
    <location>
        <begin position="1"/>
        <end position="30"/>
    </location>
</feature>
<dbReference type="SUPFAM" id="SSF56112">
    <property type="entry name" value="Protein kinase-like (PK-like)"/>
    <property type="match status" value="1"/>
</dbReference>
<dbReference type="CDD" id="cd14014">
    <property type="entry name" value="STKc_PknB_like"/>
    <property type="match status" value="1"/>
</dbReference>
<evidence type="ECO:0000256" key="1">
    <source>
        <dbReference type="PROSITE-ProRule" id="PRU10141"/>
    </source>
</evidence>
<dbReference type="Gene3D" id="1.10.510.10">
    <property type="entry name" value="Transferase(Phosphotransferase) domain 1"/>
    <property type="match status" value="1"/>
</dbReference>
<evidence type="ECO:0000256" key="2">
    <source>
        <dbReference type="SAM" id="MobiDB-lite"/>
    </source>
</evidence>
<feature type="region of interest" description="Disordered" evidence="2">
    <location>
        <begin position="323"/>
        <end position="342"/>
    </location>
</feature>